<dbReference type="EMBL" id="JH687944">
    <property type="protein sequence ID" value="EJD34473.1"/>
    <property type="molecule type" value="Genomic_DNA"/>
</dbReference>
<protein>
    <submittedName>
        <fullName evidence="2">Uncharacterized protein</fullName>
    </submittedName>
</protein>
<sequence>MDCADDIVDHSGAQPVAHDEEHLSVHSTARPDERVALRVDFAPDLLPPSLEDALPSPTASFPFSHLYDWDSTHTAFPSVHVVNLDSTSRAQRNADARVAALRERVRLCTENDKTRIADTASGAKPGAAPTDRGRRFRELEVPRGEQLITETLCEICLAAHTSVDLATEHVKEHDEGNGNRCLGGCSEFFDSYDALNGHWSENVYCGRSHHLEVMRACVSKVYS</sequence>
<evidence type="ECO:0000256" key="1">
    <source>
        <dbReference type="SAM" id="MobiDB-lite"/>
    </source>
</evidence>
<accession>J0LD71</accession>
<keyword evidence="3" id="KW-1185">Reference proteome</keyword>
<organism evidence="2 3">
    <name type="scientific">Auricularia subglabra (strain TFB-10046 / SS5)</name>
    <name type="common">White-rot fungus</name>
    <name type="synonym">Auricularia delicata (strain TFB10046)</name>
    <dbReference type="NCBI Taxonomy" id="717982"/>
    <lineage>
        <taxon>Eukaryota</taxon>
        <taxon>Fungi</taxon>
        <taxon>Dikarya</taxon>
        <taxon>Basidiomycota</taxon>
        <taxon>Agaricomycotina</taxon>
        <taxon>Agaricomycetes</taxon>
        <taxon>Auriculariales</taxon>
        <taxon>Auriculariaceae</taxon>
        <taxon>Auricularia</taxon>
    </lineage>
</organism>
<feature type="compositionally biased region" description="Basic and acidic residues" evidence="1">
    <location>
        <begin position="17"/>
        <end position="29"/>
    </location>
</feature>
<reference evidence="3" key="1">
    <citation type="journal article" date="2012" name="Science">
        <title>The Paleozoic origin of enzymatic lignin decomposition reconstructed from 31 fungal genomes.</title>
        <authorList>
            <person name="Floudas D."/>
            <person name="Binder M."/>
            <person name="Riley R."/>
            <person name="Barry K."/>
            <person name="Blanchette R.A."/>
            <person name="Henrissat B."/>
            <person name="Martinez A.T."/>
            <person name="Otillar R."/>
            <person name="Spatafora J.W."/>
            <person name="Yadav J.S."/>
            <person name="Aerts A."/>
            <person name="Benoit I."/>
            <person name="Boyd A."/>
            <person name="Carlson A."/>
            <person name="Copeland A."/>
            <person name="Coutinho P.M."/>
            <person name="de Vries R.P."/>
            <person name="Ferreira P."/>
            <person name="Findley K."/>
            <person name="Foster B."/>
            <person name="Gaskell J."/>
            <person name="Glotzer D."/>
            <person name="Gorecki P."/>
            <person name="Heitman J."/>
            <person name="Hesse C."/>
            <person name="Hori C."/>
            <person name="Igarashi K."/>
            <person name="Jurgens J.A."/>
            <person name="Kallen N."/>
            <person name="Kersten P."/>
            <person name="Kohler A."/>
            <person name="Kuees U."/>
            <person name="Kumar T.K.A."/>
            <person name="Kuo A."/>
            <person name="LaButti K."/>
            <person name="Larrondo L.F."/>
            <person name="Lindquist E."/>
            <person name="Ling A."/>
            <person name="Lombard V."/>
            <person name="Lucas S."/>
            <person name="Lundell T."/>
            <person name="Martin R."/>
            <person name="McLaughlin D.J."/>
            <person name="Morgenstern I."/>
            <person name="Morin E."/>
            <person name="Murat C."/>
            <person name="Nagy L.G."/>
            <person name="Nolan M."/>
            <person name="Ohm R.A."/>
            <person name="Patyshakuliyeva A."/>
            <person name="Rokas A."/>
            <person name="Ruiz-Duenas F.J."/>
            <person name="Sabat G."/>
            <person name="Salamov A."/>
            <person name="Samejima M."/>
            <person name="Schmutz J."/>
            <person name="Slot J.C."/>
            <person name="St John F."/>
            <person name="Stenlid J."/>
            <person name="Sun H."/>
            <person name="Sun S."/>
            <person name="Syed K."/>
            <person name="Tsang A."/>
            <person name="Wiebenga A."/>
            <person name="Young D."/>
            <person name="Pisabarro A."/>
            <person name="Eastwood D.C."/>
            <person name="Martin F."/>
            <person name="Cullen D."/>
            <person name="Grigoriev I.V."/>
            <person name="Hibbett D.S."/>
        </authorList>
    </citation>
    <scope>NUCLEOTIDE SEQUENCE [LARGE SCALE GENOMIC DNA]</scope>
    <source>
        <strain evidence="3">TFB10046</strain>
    </source>
</reference>
<gene>
    <name evidence="2" type="ORF">AURDEDRAFT_176486</name>
</gene>
<dbReference type="KEGG" id="adl:AURDEDRAFT_176486"/>
<name>J0LD71_AURST</name>
<evidence type="ECO:0000313" key="2">
    <source>
        <dbReference type="EMBL" id="EJD34473.1"/>
    </source>
</evidence>
<proteinExistence type="predicted"/>
<feature type="region of interest" description="Disordered" evidence="1">
    <location>
        <begin position="1"/>
        <end position="29"/>
    </location>
</feature>
<evidence type="ECO:0000313" key="3">
    <source>
        <dbReference type="Proteomes" id="UP000006514"/>
    </source>
</evidence>
<dbReference type="AlphaFoldDB" id="J0LD71"/>
<dbReference type="InParanoid" id="J0LD71"/>
<dbReference type="Proteomes" id="UP000006514">
    <property type="component" value="Unassembled WGS sequence"/>
</dbReference>